<dbReference type="RefSeq" id="WP_114676710.1">
    <property type="nucleotide sequence ID" value="NZ_CP031188.1"/>
</dbReference>
<evidence type="ECO:0000313" key="1">
    <source>
        <dbReference type="EMBL" id="AXG72947.1"/>
    </source>
</evidence>
<accession>A0A345H8N7</accession>
<dbReference type="AlphaFoldDB" id="A0A345H8N7"/>
<organism evidence="1 2">
    <name type="scientific">Flavobacterium arcticum</name>
    <dbReference type="NCBI Taxonomy" id="1784713"/>
    <lineage>
        <taxon>Bacteria</taxon>
        <taxon>Pseudomonadati</taxon>
        <taxon>Bacteroidota</taxon>
        <taxon>Flavobacteriia</taxon>
        <taxon>Flavobacteriales</taxon>
        <taxon>Flavobacteriaceae</taxon>
        <taxon>Flavobacterium</taxon>
    </lineage>
</organism>
<name>A0A345H8N7_9FLAO</name>
<reference evidence="1 2" key="1">
    <citation type="submission" date="2018-07" db="EMBL/GenBank/DDBJ databases">
        <title>Complete genome sequence of Flavobacterium arcticum type strain SM1502T.</title>
        <authorList>
            <person name="Li Y."/>
            <person name="Li D.-D."/>
        </authorList>
    </citation>
    <scope>NUCLEOTIDE SEQUENCE [LARGE SCALE GENOMIC DNA]</scope>
    <source>
        <strain evidence="1 2">SM1502</strain>
    </source>
</reference>
<evidence type="ECO:0000313" key="2">
    <source>
        <dbReference type="Proteomes" id="UP000253951"/>
    </source>
</evidence>
<keyword evidence="2" id="KW-1185">Reference proteome</keyword>
<dbReference type="EMBL" id="CP031188">
    <property type="protein sequence ID" value="AXG72947.1"/>
    <property type="molecule type" value="Genomic_DNA"/>
</dbReference>
<gene>
    <name evidence="1" type="ORF">DVK85_01345</name>
</gene>
<sequence>MKNRFALYALALERFATFADKTQLQVKNGYTLQDKNFYLNVDLKGKGGAIQLVDANTKKIDGITNFDGNRLNGGRHIIIDGIRLQPENTATTIGAAKWDGTATPAVKNSVLKISQGEEILFVPVSDLLAKDTATSNSDDFREISHLPIIAPDVDYKIEWQFPDGVAVPGAAEDAPCFARLEFHTHEVFVK</sequence>
<proteinExistence type="predicted"/>
<dbReference type="Proteomes" id="UP000253951">
    <property type="component" value="Chromosome"/>
</dbReference>
<dbReference type="KEGG" id="fat:DVK85_01345"/>
<protein>
    <submittedName>
        <fullName evidence="1">Uncharacterized protein</fullName>
    </submittedName>
</protein>
<dbReference type="OrthoDB" id="1189337at2"/>